<dbReference type="InterPro" id="IPR001867">
    <property type="entry name" value="OmpR/PhoB-type_DNA-bd"/>
</dbReference>
<dbReference type="PROSITE" id="PS51755">
    <property type="entry name" value="OMPR_PHOB"/>
    <property type="match status" value="1"/>
</dbReference>
<dbReference type="EMBL" id="AP023359">
    <property type="protein sequence ID" value="BCJ68985.1"/>
    <property type="molecule type" value="Genomic_DNA"/>
</dbReference>
<evidence type="ECO:0000256" key="4">
    <source>
        <dbReference type="SAM" id="MobiDB-lite"/>
    </source>
</evidence>
<dbReference type="Pfam" id="PF00486">
    <property type="entry name" value="Trans_reg_C"/>
    <property type="match status" value="1"/>
</dbReference>
<evidence type="ECO:0000256" key="2">
    <source>
        <dbReference type="ARBA" id="ARBA00023125"/>
    </source>
</evidence>
<dbReference type="PRINTS" id="PR00364">
    <property type="entry name" value="DISEASERSIST"/>
</dbReference>
<sequence>MQFGVLGPLAVTTDAGEPVTVPGAKVRALLADLLANRNHVVSADRLIDDLWGDDPPANPAGALQVRVSQLRKALDDAEPGARDLVGSRPPGYVLRTTAVDADRFAELAGAGDVERLAAGLELWRGEPYADFADAEFVRAEATRLAERRLAVHERLAAARLARGEHDLVAGDLAALVAKHPLREGLRALHLRALYAAGRQSEALDSYADLRARLADEMGLDPGPELADLHRRILAHDAGLDAPPRAVPPVTPPPAAAPTAPPAAALVRNSIPARLDELVGRAEALTELRGLLAGGRLVTLVGPGGVGKTRLATEAARDAADRPDGAGPAFPDGVHLVELAALPAGDPGVADRVLAALDVREVAGAAATAPERLLAAVRHRRLLLVLDNCEHVVEPAADLVARLLRDAPGVTVLATSREPLGLTGERLWDVPPLAVPGERPDVDAVRRSAAARLFAARAAARQHGFRIDERTAPAVAQLCRRLDGLPLALELAATRVRSLGLAGVVDRLDDRFRLLATSARDLPVRQRTLTAVIGWSWDLLDDEDRSVLARLAVFADGCTPDAARAVCDADVDVLARLVDRSLVVLDETDGGPRYRLLESVAAFALDRLADVAAVRTRHASYYTDLAERADPLLRGPGQREWLLRLDAEAANLRSALAHGDGSRLAVALTWYWFLRGRFTEAGRALAADGDDARAAAWRIGFALLQGDQVAAAEIHPALARAADPRVTWFVAYALLDRSDLDLAAELLSVAADAGDRWTGAAVLASRAKLAHAAGDLAALDRDGTRCAELFAELGDRWGRLQATDWVGGLADLKGEYDRAAALHHEGLRWARELALWPEVGSKLSWLAWIAVQSRDYVRARELGDEAYRLAVEQDVPAAVVFAELSLAFAARRDGKLDVATAHLEHLVEVGRREQQPALFLPMVLVELGYAAEQGGDPAAGLALHTEAFDLARTMGAQRDAIGALEGMSSAVPDLDLAARLLGAAGRPGRRPTSAPRRPSASNSTGSPSGSSPRSAGPGSTPWSRGDATWARTRPGPWSGRRRLLSGRPVRRDDDAALRDPGVGECQGRLRVGERAGHGGAALEDRVDPEHDLVEQARPEQGVGDRAVAVHQDVPAVLGLELRDLLDQVAPQDGGVAPPGVGQGGRGDVLADAVHVAGAVGLRHLRPRLGEALVGGAAHQQGVGALLQRVGEGAGVVVEVRHGPRRVLDDAVEGDVRRGDDLAHWFLLAVLR</sequence>
<dbReference type="PANTHER" id="PTHR47691:SF3">
    <property type="entry name" value="HTH-TYPE TRANSCRIPTIONAL REGULATOR RV0890C-RELATED"/>
    <property type="match status" value="1"/>
</dbReference>
<dbReference type="InterPro" id="IPR058852">
    <property type="entry name" value="HTH_77"/>
</dbReference>
<dbReference type="SUPFAM" id="SSF46894">
    <property type="entry name" value="C-terminal effector domain of the bipartite response regulators"/>
    <property type="match status" value="1"/>
</dbReference>
<comment type="similarity">
    <text evidence="1">Belongs to the AfsR/DnrI/RedD regulatory family.</text>
</comment>
<dbReference type="Pfam" id="PF13191">
    <property type="entry name" value="AAA_16"/>
    <property type="match status" value="1"/>
</dbReference>
<dbReference type="Gene3D" id="3.40.50.300">
    <property type="entry name" value="P-loop containing nucleotide triphosphate hydrolases"/>
    <property type="match status" value="1"/>
</dbReference>
<feature type="DNA-binding region" description="OmpR/PhoB-type" evidence="3">
    <location>
        <begin position="1"/>
        <end position="96"/>
    </location>
</feature>
<dbReference type="Pfam" id="PF03704">
    <property type="entry name" value="BTAD"/>
    <property type="match status" value="1"/>
</dbReference>
<dbReference type="KEGG" id="pry:Prubr_60060"/>
<dbReference type="SMART" id="SM01043">
    <property type="entry name" value="BTAD"/>
    <property type="match status" value="1"/>
</dbReference>
<evidence type="ECO:0000259" key="5">
    <source>
        <dbReference type="PROSITE" id="PS51755"/>
    </source>
</evidence>
<name>A0A810NCE4_9ACTN</name>
<dbReference type="CDD" id="cd15831">
    <property type="entry name" value="BTAD"/>
    <property type="match status" value="1"/>
</dbReference>
<dbReference type="GO" id="GO:0003677">
    <property type="term" value="F:DNA binding"/>
    <property type="evidence" value="ECO:0007669"/>
    <property type="project" value="UniProtKB-UniRule"/>
</dbReference>
<dbReference type="GO" id="GO:0006355">
    <property type="term" value="P:regulation of DNA-templated transcription"/>
    <property type="evidence" value="ECO:0007669"/>
    <property type="project" value="InterPro"/>
</dbReference>
<reference evidence="6" key="1">
    <citation type="submission" date="2020-08" db="EMBL/GenBank/DDBJ databases">
        <title>Whole genome shotgun sequence of Polymorphospora rubra NBRC 101157.</title>
        <authorList>
            <person name="Komaki H."/>
            <person name="Tamura T."/>
        </authorList>
    </citation>
    <scope>NUCLEOTIDE SEQUENCE</scope>
    <source>
        <strain evidence="6">NBRC 101157</strain>
    </source>
</reference>
<feature type="domain" description="OmpR/PhoB-type" evidence="5">
    <location>
        <begin position="1"/>
        <end position="96"/>
    </location>
</feature>
<keyword evidence="7" id="KW-1185">Reference proteome</keyword>
<dbReference type="InterPro" id="IPR036388">
    <property type="entry name" value="WH-like_DNA-bd_sf"/>
</dbReference>
<dbReference type="InterPro" id="IPR016032">
    <property type="entry name" value="Sig_transdc_resp-reg_C-effctor"/>
</dbReference>
<dbReference type="InterPro" id="IPR041664">
    <property type="entry name" value="AAA_16"/>
</dbReference>
<dbReference type="InterPro" id="IPR011990">
    <property type="entry name" value="TPR-like_helical_dom_sf"/>
</dbReference>
<dbReference type="Proteomes" id="UP000680866">
    <property type="component" value="Chromosome"/>
</dbReference>
<gene>
    <name evidence="6" type="ORF">Prubr_60060</name>
</gene>
<dbReference type="SMART" id="SM00862">
    <property type="entry name" value="Trans_reg_C"/>
    <property type="match status" value="1"/>
</dbReference>
<dbReference type="InterPro" id="IPR027417">
    <property type="entry name" value="P-loop_NTPase"/>
</dbReference>
<dbReference type="SUPFAM" id="SSF52540">
    <property type="entry name" value="P-loop containing nucleoside triphosphate hydrolases"/>
    <property type="match status" value="1"/>
</dbReference>
<feature type="compositionally biased region" description="Low complexity" evidence="4">
    <location>
        <begin position="983"/>
        <end position="1020"/>
    </location>
</feature>
<feature type="region of interest" description="Disordered" evidence="4">
    <location>
        <begin position="983"/>
        <end position="1063"/>
    </location>
</feature>
<proteinExistence type="inferred from homology"/>
<dbReference type="Pfam" id="PF25872">
    <property type="entry name" value="HTH_77"/>
    <property type="match status" value="1"/>
</dbReference>
<organism evidence="6 7">
    <name type="scientific">Polymorphospora rubra</name>
    <dbReference type="NCBI Taxonomy" id="338584"/>
    <lineage>
        <taxon>Bacteria</taxon>
        <taxon>Bacillati</taxon>
        <taxon>Actinomycetota</taxon>
        <taxon>Actinomycetes</taxon>
        <taxon>Micromonosporales</taxon>
        <taxon>Micromonosporaceae</taxon>
        <taxon>Polymorphospora</taxon>
    </lineage>
</organism>
<dbReference type="Gene3D" id="1.10.10.10">
    <property type="entry name" value="Winged helix-like DNA-binding domain superfamily/Winged helix DNA-binding domain"/>
    <property type="match status" value="1"/>
</dbReference>
<dbReference type="AlphaFoldDB" id="A0A810NCE4"/>
<dbReference type="InterPro" id="IPR005158">
    <property type="entry name" value="BTAD"/>
</dbReference>
<evidence type="ECO:0000256" key="1">
    <source>
        <dbReference type="ARBA" id="ARBA00005820"/>
    </source>
</evidence>
<dbReference type="SUPFAM" id="SSF48452">
    <property type="entry name" value="TPR-like"/>
    <property type="match status" value="2"/>
</dbReference>
<dbReference type="Gene3D" id="1.25.40.10">
    <property type="entry name" value="Tetratricopeptide repeat domain"/>
    <property type="match status" value="2"/>
</dbReference>
<dbReference type="PANTHER" id="PTHR47691">
    <property type="entry name" value="REGULATOR-RELATED"/>
    <property type="match status" value="1"/>
</dbReference>
<protein>
    <submittedName>
        <fullName evidence="6">SARP family transcriptional regulator</fullName>
    </submittedName>
</protein>
<keyword evidence="2 3" id="KW-0238">DNA-binding</keyword>
<dbReference type="GO" id="GO:0000160">
    <property type="term" value="P:phosphorelay signal transduction system"/>
    <property type="evidence" value="ECO:0007669"/>
    <property type="project" value="InterPro"/>
</dbReference>
<accession>A0A810NCE4</accession>
<evidence type="ECO:0000313" key="7">
    <source>
        <dbReference type="Proteomes" id="UP000680866"/>
    </source>
</evidence>
<evidence type="ECO:0000256" key="3">
    <source>
        <dbReference type="PROSITE-ProRule" id="PRU01091"/>
    </source>
</evidence>
<evidence type="ECO:0000313" key="6">
    <source>
        <dbReference type="EMBL" id="BCJ68985.1"/>
    </source>
</evidence>